<dbReference type="Gene3D" id="1.10.238.10">
    <property type="entry name" value="EF-hand"/>
    <property type="match status" value="1"/>
</dbReference>
<dbReference type="Proteomes" id="UP000009286">
    <property type="component" value="Chromosome"/>
</dbReference>
<evidence type="ECO:0000256" key="2">
    <source>
        <dbReference type="SAM" id="SignalP"/>
    </source>
</evidence>
<dbReference type="SUPFAM" id="SSF47473">
    <property type="entry name" value="EF-hand"/>
    <property type="match status" value="1"/>
</dbReference>
<dbReference type="PROSITE" id="PS50222">
    <property type="entry name" value="EF_HAND_2"/>
    <property type="match status" value="1"/>
</dbReference>
<evidence type="ECO:0000313" key="5">
    <source>
        <dbReference type="Proteomes" id="UP000009286"/>
    </source>
</evidence>
<feature type="region of interest" description="Disordered" evidence="1">
    <location>
        <begin position="71"/>
        <end position="127"/>
    </location>
</feature>
<feature type="domain" description="EF-hand" evidence="3">
    <location>
        <begin position="62"/>
        <end position="97"/>
    </location>
</feature>
<feature type="compositionally biased region" description="Basic and acidic residues" evidence="1">
    <location>
        <begin position="81"/>
        <end position="115"/>
    </location>
</feature>
<dbReference type="HOGENOM" id="CLU_1967996_0_0_5"/>
<dbReference type="STRING" id="856793.MICA_1883"/>
<keyword evidence="5" id="KW-1185">Reference proteome</keyword>
<sequence length="127" mass="14062">MKNIKLYVLGTVLVSALSVPVSVRAENVADNAANDAMKRPPAGERMIEALDTDKSGDVSLEEFQAKHAEQFKTMDANNDGKLTKDEIGKAHEQRKAKMKERMHEKREQMKEKAAKEAAPAEEAPKAE</sequence>
<dbReference type="KEGG" id="mai:MICA_1883"/>
<dbReference type="OrthoDB" id="7366896at2"/>
<dbReference type="PROSITE" id="PS00018">
    <property type="entry name" value="EF_HAND_1"/>
    <property type="match status" value="1"/>
</dbReference>
<reference evidence="4 5" key="1">
    <citation type="journal article" date="2011" name="BMC Genomics">
        <title>Genomic insights into an obligate epibiotic bacterial predator: Micavibrio aeruginosavorus ARL-13.</title>
        <authorList>
            <person name="Wang Z."/>
            <person name="Kadouri D."/>
            <person name="Wu M."/>
        </authorList>
    </citation>
    <scope>NUCLEOTIDE SEQUENCE [LARGE SCALE GENOMIC DNA]</scope>
    <source>
        <strain evidence="4 5">ARL-13</strain>
    </source>
</reference>
<dbReference type="InterPro" id="IPR011992">
    <property type="entry name" value="EF-hand-dom_pair"/>
</dbReference>
<dbReference type="GO" id="GO:0005509">
    <property type="term" value="F:calcium ion binding"/>
    <property type="evidence" value="ECO:0007669"/>
    <property type="project" value="InterPro"/>
</dbReference>
<dbReference type="Pfam" id="PF13202">
    <property type="entry name" value="EF-hand_5"/>
    <property type="match status" value="2"/>
</dbReference>
<keyword evidence="2" id="KW-0732">Signal</keyword>
<name>G2KM98_MICAA</name>
<evidence type="ECO:0000256" key="1">
    <source>
        <dbReference type="SAM" id="MobiDB-lite"/>
    </source>
</evidence>
<dbReference type="EMBL" id="CP002382">
    <property type="protein sequence ID" value="AEP10192.1"/>
    <property type="molecule type" value="Genomic_DNA"/>
</dbReference>
<feature type="signal peptide" evidence="2">
    <location>
        <begin position="1"/>
        <end position="25"/>
    </location>
</feature>
<accession>G2KM98</accession>
<dbReference type="InterPro" id="IPR002048">
    <property type="entry name" value="EF_hand_dom"/>
</dbReference>
<feature type="chain" id="PRO_5003432429" description="EF-hand domain-containing protein" evidence="2">
    <location>
        <begin position="26"/>
        <end position="127"/>
    </location>
</feature>
<organism evidence="4 5">
    <name type="scientific">Micavibrio aeruginosavorus (strain ARL-13)</name>
    <dbReference type="NCBI Taxonomy" id="856793"/>
    <lineage>
        <taxon>Bacteria</taxon>
        <taxon>Pseudomonadati</taxon>
        <taxon>Bdellovibrionota</taxon>
        <taxon>Bdellovibrionia</taxon>
        <taxon>Bdellovibrionales</taxon>
        <taxon>Pseudobdellovibrionaceae</taxon>
        <taxon>Micavibrio</taxon>
    </lineage>
</organism>
<dbReference type="InterPro" id="IPR018247">
    <property type="entry name" value="EF_Hand_1_Ca_BS"/>
</dbReference>
<gene>
    <name evidence="4" type="ordered locus">MICA_1883</name>
</gene>
<evidence type="ECO:0000259" key="3">
    <source>
        <dbReference type="PROSITE" id="PS50222"/>
    </source>
</evidence>
<dbReference type="AlphaFoldDB" id="G2KM98"/>
<dbReference type="RefSeq" id="WP_014103415.1">
    <property type="nucleotide sequence ID" value="NC_016026.1"/>
</dbReference>
<evidence type="ECO:0000313" key="4">
    <source>
        <dbReference type="EMBL" id="AEP10192.1"/>
    </source>
</evidence>
<protein>
    <recommendedName>
        <fullName evidence="3">EF-hand domain-containing protein</fullName>
    </recommendedName>
</protein>
<proteinExistence type="predicted"/>